<dbReference type="CDD" id="cd00198">
    <property type="entry name" value="vWFA"/>
    <property type="match status" value="1"/>
</dbReference>
<feature type="compositionally biased region" description="Low complexity" evidence="1">
    <location>
        <begin position="977"/>
        <end position="988"/>
    </location>
</feature>
<feature type="transmembrane region" description="Helical" evidence="2">
    <location>
        <begin position="674"/>
        <end position="696"/>
    </location>
</feature>
<evidence type="ECO:0000313" key="5">
    <source>
        <dbReference type="EMBL" id="MYM20133.1"/>
    </source>
</evidence>
<sequence>MTAAVRRAVGLRVLALGCALALLAALAGLLAAPAPAAPTGGEKSGGGTLPEQFAACAAGGGKADVLLLVDESGSLKQTDPDHARVTSALHLVDQLHRGDHGAISVAVSGFSADYDRLLDWTDLKSDDGVESVRRAVNRLADKDSGPDTDYWTALDKGRAQLAAQAKQRGKGEQSCQAIVWLSDGELDFEQRSGGDRKPFAPDDDLGTEDGVKKAEAAAEKDLCRPGGVADQLRSSRVAMFGVGLGGKDGKKFDLMRSIATGKTSGGKACGKLVSPVPGEFYLASDIDALLKDFDAISGLGAKPVQQDHGVCVRKFCTEQAHTFVLDATTSDVDAFATASADGLQAALQGPDGTVVPLGAGDRGKEQKTTVSGVPVAYTWDTGRSLTFHVDGPAAGKDKWVGVWRLAYIAPSGDGAQAKSHTNLHITPGIKPTWPDASKREVHRGQDLRDVVFGLRTREGKAYDPAQIVGSGSFSVAFTDAAGKRSQITKTDDLKKLSSPVTWKTGDLALGDGSLDLTLDLTTAPAKDSTGKRVPGTKLGAVMASQTVAVKPPAHYPSVGSAADFGQAEGPVDLTAALGVDGEGCAWIEPGSTKVAAAPEGFEDVQVTSEAKDQGSCAKAGGQLSAALHSEHQGNGAINGTFTVMTAPAGGKGDPVPVEVAFTASVEKPLNTLNFVLVLIAALVLGPGIPLALLYGIKWFNARIPSAPRAAVRARVRVAGGAVERDGRRFAFEPGDMRNTVAVGPRGERRIDAAGLTIRTRTGLSPFGSGWAVLDAGDAASLSHAQPERSPARFPLALTNEWAVLRTPGMADDEAEVLVLLSGTADEATRHEIEDEISASGADLIRRLPSGQPQGPAQGEAPASPFGGPPQDPGAGGGPGGPSPFGGGAAPAAPAGGQAAPSPFGQPGSQPGPYGQPSQGSQPSQHGQSASQPGPYRQPTQGSQPGPYGQPSQPGQHGQPPQSPWGQPGPSGPPGPAGPQDRPGSQPGPFGQPPQSPWGQR</sequence>
<evidence type="ECO:0000256" key="3">
    <source>
        <dbReference type="SAM" id="SignalP"/>
    </source>
</evidence>
<feature type="compositionally biased region" description="Low complexity" evidence="1">
    <location>
        <begin position="889"/>
        <end position="967"/>
    </location>
</feature>
<proteinExistence type="predicted"/>
<feature type="signal peptide" evidence="3">
    <location>
        <begin position="1"/>
        <end position="36"/>
    </location>
</feature>
<evidence type="ECO:0000313" key="6">
    <source>
        <dbReference type="Proteomes" id="UP000469215"/>
    </source>
</evidence>
<dbReference type="Pfam" id="PF13519">
    <property type="entry name" value="VWA_2"/>
    <property type="match status" value="1"/>
</dbReference>
<dbReference type="AlphaFoldDB" id="A0A6N9H842"/>
<organism evidence="5 6">
    <name type="scientific">Brevibacterium rongguiense</name>
    <dbReference type="NCBI Taxonomy" id="2695267"/>
    <lineage>
        <taxon>Bacteria</taxon>
        <taxon>Bacillati</taxon>
        <taxon>Actinomycetota</taxon>
        <taxon>Actinomycetes</taxon>
        <taxon>Micrococcales</taxon>
        <taxon>Brevibacteriaceae</taxon>
        <taxon>Brevibacterium</taxon>
    </lineage>
</organism>
<feature type="domain" description="VWFA" evidence="4">
    <location>
        <begin position="64"/>
        <end position="299"/>
    </location>
</feature>
<dbReference type="PROSITE" id="PS50234">
    <property type="entry name" value="VWFA"/>
    <property type="match status" value="1"/>
</dbReference>
<dbReference type="Proteomes" id="UP000469215">
    <property type="component" value="Unassembled WGS sequence"/>
</dbReference>
<feature type="region of interest" description="Disordered" evidence="1">
    <location>
        <begin position="845"/>
        <end position="1000"/>
    </location>
</feature>
<feature type="chain" id="PRO_5026917211" evidence="3">
    <location>
        <begin position="37"/>
        <end position="1000"/>
    </location>
</feature>
<protein>
    <submittedName>
        <fullName evidence="5">VWA domain-containing protein</fullName>
    </submittedName>
</protein>
<feature type="compositionally biased region" description="Gly residues" evidence="1">
    <location>
        <begin position="873"/>
        <end position="888"/>
    </location>
</feature>
<keyword evidence="2" id="KW-0472">Membrane</keyword>
<keyword evidence="3" id="KW-0732">Signal</keyword>
<evidence type="ECO:0000259" key="4">
    <source>
        <dbReference type="PROSITE" id="PS50234"/>
    </source>
</evidence>
<dbReference type="InterPro" id="IPR036465">
    <property type="entry name" value="vWFA_dom_sf"/>
</dbReference>
<evidence type="ECO:0000256" key="2">
    <source>
        <dbReference type="SAM" id="Phobius"/>
    </source>
</evidence>
<dbReference type="EMBL" id="WWEQ01000037">
    <property type="protein sequence ID" value="MYM20133.1"/>
    <property type="molecule type" value="Genomic_DNA"/>
</dbReference>
<keyword evidence="2" id="KW-0812">Transmembrane</keyword>
<reference evidence="5 6" key="1">
    <citation type="submission" date="2020-01" db="EMBL/GenBank/DDBJ databases">
        <authorList>
            <person name="Deng T."/>
        </authorList>
    </citation>
    <scope>NUCLEOTIDE SEQUENCE [LARGE SCALE GENOMIC DNA]</scope>
    <source>
        <strain evidence="5 6">5221</strain>
    </source>
</reference>
<dbReference type="InterPro" id="IPR002035">
    <property type="entry name" value="VWF_A"/>
</dbReference>
<dbReference type="Gene3D" id="3.40.50.410">
    <property type="entry name" value="von Willebrand factor, type A domain"/>
    <property type="match status" value="1"/>
</dbReference>
<feature type="compositionally biased region" description="Pro residues" evidence="1">
    <location>
        <begin position="989"/>
        <end position="1000"/>
    </location>
</feature>
<dbReference type="SUPFAM" id="SSF53300">
    <property type="entry name" value="vWA-like"/>
    <property type="match status" value="1"/>
</dbReference>
<keyword evidence="6" id="KW-1185">Reference proteome</keyword>
<name>A0A6N9H842_9MICO</name>
<evidence type="ECO:0000256" key="1">
    <source>
        <dbReference type="SAM" id="MobiDB-lite"/>
    </source>
</evidence>
<keyword evidence="2" id="KW-1133">Transmembrane helix</keyword>
<dbReference type="SMART" id="SM00327">
    <property type="entry name" value="VWA"/>
    <property type="match status" value="1"/>
</dbReference>
<accession>A0A6N9H842</accession>
<dbReference type="RefSeq" id="WP_160953556.1">
    <property type="nucleotide sequence ID" value="NZ_WWEQ01000037.1"/>
</dbReference>
<gene>
    <name evidence="5" type="ORF">GSY69_09175</name>
</gene>
<comment type="caution">
    <text evidence="5">The sequence shown here is derived from an EMBL/GenBank/DDBJ whole genome shotgun (WGS) entry which is preliminary data.</text>
</comment>